<keyword evidence="11" id="KW-0753">Steroid metabolism</keyword>
<comment type="subcellular location">
    <subcellularLocation>
        <location evidence="1">Membrane</location>
        <topology evidence="1">Multi-pass membrane protein</topology>
    </subcellularLocation>
</comment>
<evidence type="ECO:0000313" key="16">
    <source>
        <dbReference type="EMBL" id="JAT72204.1"/>
    </source>
</evidence>
<evidence type="ECO:0000256" key="1">
    <source>
        <dbReference type="ARBA" id="ARBA00004141"/>
    </source>
</evidence>
<evidence type="ECO:0000256" key="10">
    <source>
        <dbReference type="ARBA" id="ARBA00023166"/>
    </source>
</evidence>
<dbReference type="AlphaFoldDB" id="A0A1D1ZZ35"/>
<evidence type="ECO:0000256" key="6">
    <source>
        <dbReference type="ARBA" id="ARBA00022989"/>
    </source>
</evidence>
<dbReference type="GO" id="GO:0016020">
    <property type="term" value="C:membrane"/>
    <property type="evidence" value="ECO:0007669"/>
    <property type="project" value="UniProtKB-SubCell"/>
</dbReference>
<keyword evidence="3" id="KW-0444">Lipid biosynthesis</keyword>
<protein>
    <recommendedName>
        <fullName evidence="15">EXPERA domain-containing protein</fullName>
    </recommendedName>
</protein>
<dbReference type="InterPro" id="IPR007905">
    <property type="entry name" value="EBP"/>
</dbReference>
<feature type="domain" description="EXPERA" evidence="15">
    <location>
        <begin position="52"/>
        <end position="195"/>
    </location>
</feature>
<keyword evidence="9 13" id="KW-0472">Membrane</keyword>
<dbReference type="GO" id="GO:0047750">
    <property type="term" value="F:cholestenol delta-isomerase activity"/>
    <property type="evidence" value="ECO:0007669"/>
    <property type="project" value="InterPro"/>
</dbReference>
<feature type="transmembrane region" description="Helical" evidence="14">
    <location>
        <begin position="175"/>
        <end position="195"/>
    </location>
</feature>
<dbReference type="GO" id="GO:0004769">
    <property type="term" value="F:steroid Delta-isomerase activity"/>
    <property type="evidence" value="ECO:0007669"/>
    <property type="project" value="TreeGrafter"/>
</dbReference>
<dbReference type="PANTHER" id="PTHR14207:SF0">
    <property type="entry name" value="3-BETA-HYDROXYSTEROID-DELTA(8),DELTA(7)-ISOMERASE"/>
    <property type="match status" value="1"/>
</dbReference>
<feature type="transmembrane region" description="Helical" evidence="14">
    <location>
        <begin position="108"/>
        <end position="133"/>
    </location>
</feature>
<name>A0A1D1ZZ35_AUXPR</name>
<feature type="transmembrane region" description="Helical" evidence="14">
    <location>
        <begin position="55"/>
        <end position="81"/>
    </location>
</feature>
<evidence type="ECO:0000256" key="5">
    <source>
        <dbReference type="ARBA" id="ARBA00022955"/>
    </source>
</evidence>
<evidence type="ECO:0000256" key="14">
    <source>
        <dbReference type="SAM" id="Phobius"/>
    </source>
</evidence>
<dbReference type="GO" id="GO:0016126">
    <property type="term" value="P:sterol biosynthetic process"/>
    <property type="evidence" value="ECO:0007669"/>
    <property type="project" value="UniProtKB-KW"/>
</dbReference>
<sequence length="216" mass="24716">MSHPYFPISAHLPGYVPLEVDFAYILATVGTAAVAVYAAIWLISGRVGLSRKERFIAGWLTVSGLIHIIIEGYVVLVPTFYKDPPGTFLSDVWKEYAHADSRYATRDAFVISMEAITAFFDGPGCLFVVWGLLHRAPWRYTLLIIVSVAQIYGDVLYYATCYLEDFKHSRPEMRYFWIYFVVINAIWIVVPGYCIRHSWHAISRALHQSASKQKRR</sequence>
<feature type="transmembrane region" description="Helical" evidence="14">
    <location>
        <begin position="140"/>
        <end position="160"/>
    </location>
</feature>
<dbReference type="PANTHER" id="PTHR14207">
    <property type="entry name" value="STEROL ISOMERASE"/>
    <property type="match status" value="1"/>
</dbReference>
<dbReference type="InterPro" id="IPR033118">
    <property type="entry name" value="EXPERA"/>
</dbReference>
<keyword evidence="6 13" id="KW-1133">Transmembrane helix</keyword>
<evidence type="ECO:0000256" key="9">
    <source>
        <dbReference type="ARBA" id="ARBA00023136"/>
    </source>
</evidence>
<keyword evidence="4 13" id="KW-0812">Transmembrane</keyword>
<feature type="transmembrane region" description="Helical" evidence="14">
    <location>
        <begin position="22"/>
        <end position="43"/>
    </location>
</feature>
<dbReference type="Pfam" id="PF05241">
    <property type="entry name" value="EBP"/>
    <property type="match status" value="1"/>
</dbReference>
<organism evidence="16">
    <name type="scientific">Auxenochlorella protothecoides</name>
    <name type="common">Green microalga</name>
    <name type="synonym">Chlorella protothecoides</name>
    <dbReference type="NCBI Taxonomy" id="3075"/>
    <lineage>
        <taxon>Eukaryota</taxon>
        <taxon>Viridiplantae</taxon>
        <taxon>Chlorophyta</taxon>
        <taxon>core chlorophytes</taxon>
        <taxon>Trebouxiophyceae</taxon>
        <taxon>Chlorellales</taxon>
        <taxon>Chlorellaceae</taxon>
        <taxon>Auxenochlorella</taxon>
    </lineage>
</organism>
<evidence type="ECO:0000256" key="13">
    <source>
        <dbReference type="PROSITE-ProRule" id="PRU01087"/>
    </source>
</evidence>
<evidence type="ECO:0000256" key="11">
    <source>
        <dbReference type="ARBA" id="ARBA00023221"/>
    </source>
</evidence>
<evidence type="ECO:0000256" key="12">
    <source>
        <dbReference type="ARBA" id="ARBA00023235"/>
    </source>
</evidence>
<evidence type="ECO:0000256" key="3">
    <source>
        <dbReference type="ARBA" id="ARBA00022516"/>
    </source>
</evidence>
<evidence type="ECO:0000259" key="15">
    <source>
        <dbReference type="PROSITE" id="PS51751"/>
    </source>
</evidence>
<reference evidence="16" key="1">
    <citation type="submission" date="2015-08" db="EMBL/GenBank/DDBJ databases">
        <authorList>
            <person name="Babu N.S."/>
            <person name="Beckwith C.J."/>
            <person name="Beseler K.G."/>
            <person name="Brison A."/>
            <person name="Carone J.V."/>
            <person name="Caskin T.P."/>
            <person name="Diamond M."/>
            <person name="Durham M.E."/>
            <person name="Foxe J.M."/>
            <person name="Go M."/>
            <person name="Henderson B.A."/>
            <person name="Jones I.B."/>
            <person name="McGettigan J.A."/>
            <person name="Micheletti S.J."/>
            <person name="Nasrallah M.E."/>
            <person name="Ortiz D."/>
            <person name="Piller C.R."/>
            <person name="Privatt S.R."/>
            <person name="Schneider S.L."/>
            <person name="Sharp S."/>
            <person name="Smith T.C."/>
            <person name="Stanton J.D."/>
            <person name="Ullery H.E."/>
            <person name="Wilson R.J."/>
            <person name="Serrano M.G."/>
            <person name="Buck G."/>
            <person name="Lee V."/>
            <person name="Wang Y."/>
            <person name="Carvalho R."/>
            <person name="Voegtly L."/>
            <person name="Shi R."/>
            <person name="Duckworth R."/>
            <person name="Johnson A."/>
            <person name="Loviza R."/>
            <person name="Walstead R."/>
            <person name="Shah Z."/>
            <person name="Kiflezghi M."/>
            <person name="Wade K."/>
            <person name="Ball S.L."/>
            <person name="Bradley K.W."/>
            <person name="Asai D.J."/>
            <person name="Bowman C.A."/>
            <person name="Russell D.A."/>
            <person name="Pope W.H."/>
            <person name="Jacobs-Sera D."/>
            <person name="Hendrix R.W."/>
            <person name="Hatfull G.F."/>
        </authorList>
    </citation>
    <scope>NUCLEOTIDE SEQUENCE</scope>
</reference>
<evidence type="ECO:0000256" key="2">
    <source>
        <dbReference type="ARBA" id="ARBA00008337"/>
    </source>
</evidence>
<dbReference type="PROSITE" id="PS51751">
    <property type="entry name" value="EXPERA"/>
    <property type="match status" value="1"/>
</dbReference>
<keyword evidence="5" id="KW-0752">Steroid biosynthesis</keyword>
<keyword evidence="10" id="KW-1207">Sterol metabolism</keyword>
<gene>
    <name evidence="16" type="ORF">g.7434</name>
</gene>
<keyword evidence="7" id="KW-0756">Sterol biosynthesis</keyword>
<comment type="similarity">
    <text evidence="2">Belongs to the EBP family.</text>
</comment>
<dbReference type="EMBL" id="GDKF01006418">
    <property type="protein sequence ID" value="JAT72204.1"/>
    <property type="molecule type" value="Transcribed_RNA"/>
</dbReference>
<proteinExistence type="inferred from homology"/>
<accession>A0A1D1ZZ35</accession>
<dbReference type="GO" id="GO:0000247">
    <property type="term" value="F:C-8 sterol isomerase activity"/>
    <property type="evidence" value="ECO:0007669"/>
    <property type="project" value="TreeGrafter"/>
</dbReference>
<evidence type="ECO:0000256" key="7">
    <source>
        <dbReference type="ARBA" id="ARBA00023011"/>
    </source>
</evidence>
<dbReference type="GO" id="GO:0005783">
    <property type="term" value="C:endoplasmic reticulum"/>
    <property type="evidence" value="ECO:0007669"/>
    <property type="project" value="TreeGrafter"/>
</dbReference>
<evidence type="ECO:0000256" key="8">
    <source>
        <dbReference type="ARBA" id="ARBA00023098"/>
    </source>
</evidence>
<keyword evidence="8" id="KW-0443">Lipid metabolism</keyword>
<evidence type="ECO:0000256" key="4">
    <source>
        <dbReference type="ARBA" id="ARBA00022692"/>
    </source>
</evidence>
<keyword evidence="12" id="KW-0413">Isomerase</keyword>